<proteinExistence type="predicted"/>
<dbReference type="STRING" id="1848.SAMN05443637_11711"/>
<evidence type="ECO:0000313" key="1">
    <source>
        <dbReference type="EMBL" id="SHL05508.1"/>
    </source>
</evidence>
<evidence type="ECO:0000313" key="2">
    <source>
        <dbReference type="Proteomes" id="UP000184363"/>
    </source>
</evidence>
<name>A0A1M6XHX7_PSETH</name>
<keyword evidence="2" id="KW-1185">Reference proteome</keyword>
<sequence>MVTTSTPTGGPEPDEGGDAVCWLNRLCPECGAMPNRGEETCWRCGAPVPDAPPEES</sequence>
<protein>
    <recommendedName>
        <fullName evidence="3">Zinc-ribbon domain-containing protein</fullName>
    </recommendedName>
</protein>
<dbReference type="EMBL" id="FRAP01000017">
    <property type="protein sequence ID" value="SHL05508.1"/>
    <property type="molecule type" value="Genomic_DNA"/>
</dbReference>
<reference evidence="1 2" key="1">
    <citation type="submission" date="2016-11" db="EMBL/GenBank/DDBJ databases">
        <authorList>
            <person name="Jaros S."/>
            <person name="Januszkiewicz K."/>
            <person name="Wedrychowicz H."/>
        </authorList>
    </citation>
    <scope>NUCLEOTIDE SEQUENCE [LARGE SCALE GENOMIC DNA]</scope>
    <source>
        <strain evidence="1 2">DSM 43832</strain>
    </source>
</reference>
<dbReference type="Proteomes" id="UP000184363">
    <property type="component" value="Unassembled WGS sequence"/>
</dbReference>
<evidence type="ECO:0008006" key="3">
    <source>
        <dbReference type="Google" id="ProtNLM"/>
    </source>
</evidence>
<gene>
    <name evidence="1" type="ORF">SAMN05443637_11711</name>
</gene>
<dbReference type="AlphaFoldDB" id="A0A1M6XHX7"/>
<organism evidence="1 2">
    <name type="scientific">Pseudonocardia thermophila</name>
    <dbReference type="NCBI Taxonomy" id="1848"/>
    <lineage>
        <taxon>Bacteria</taxon>
        <taxon>Bacillati</taxon>
        <taxon>Actinomycetota</taxon>
        <taxon>Actinomycetes</taxon>
        <taxon>Pseudonocardiales</taxon>
        <taxon>Pseudonocardiaceae</taxon>
        <taxon>Pseudonocardia</taxon>
    </lineage>
</organism>
<accession>A0A1M6XHX7</accession>